<evidence type="ECO:0000313" key="9">
    <source>
        <dbReference type="Proteomes" id="UP000190774"/>
    </source>
</evidence>
<reference evidence="9" key="1">
    <citation type="submission" date="2017-02" db="EMBL/GenBank/DDBJ databases">
        <authorList>
            <person name="Varghese N."/>
            <person name="Submissions S."/>
        </authorList>
    </citation>
    <scope>NUCLEOTIDE SEQUENCE [LARGE SCALE GENOMIC DNA]</scope>
    <source>
        <strain evidence="9">ATCC 700200</strain>
    </source>
</reference>
<dbReference type="PROSITE" id="PS50011">
    <property type="entry name" value="PROTEIN_KINASE_DOM"/>
    <property type="match status" value="1"/>
</dbReference>
<evidence type="ECO:0000259" key="7">
    <source>
        <dbReference type="PROSITE" id="PS50011"/>
    </source>
</evidence>
<dbReference type="PANTHER" id="PTHR43289">
    <property type="entry name" value="MITOGEN-ACTIVATED PROTEIN KINASE KINASE KINASE 20-RELATED"/>
    <property type="match status" value="1"/>
</dbReference>
<dbReference type="CDD" id="cd14014">
    <property type="entry name" value="STKc_PknB_like"/>
    <property type="match status" value="1"/>
</dbReference>
<dbReference type="Pfam" id="PF00069">
    <property type="entry name" value="Pkinase"/>
    <property type="match status" value="1"/>
</dbReference>
<evidence type="ECO:0000256" key="1">
    <source>
        <dbReference type="ARBA" id="ARBA00022679"/>
    </source>
</evidence>
<dbReference type="PROSITE" id="PS00107">
    <property type="entry name" value="PROTEIN_KINASE_ATP"/>
    <property type="match status" value="1"/>
</dbReference>
<accession>A0A1T4YHP9</accession>
<dbReference type="AlphaFoldDB" id="A0A1T4YHP9"/>
<keyword evidence="4 5" id="KW-0067">ATP-binding</keyword>
<dbReference type="PANTHER" id="PTHR43289:SF6">
    <property type="entry name" value="SERINE_THREONINE-PROTEIN KINASE NEKL-3"/>
    <property type="match status" value="1"/>
</dbReference>
<feature type="binding site" evidence="5">
    <location>
        <position position="81"/>
    </location>
    <ligand>
        <name>ATP</name>
        <dbReference type="ChEBI" id="CHEBI:30616"/>
    </ligand>
</feature>
<dbReference type="Proteomes" id="UP000190774">
    <property type="component" value="Unassembled WGS sequence"/>
</dbReference>
<dbReference type="InterPro" id="IPR008271">
    <property type="entry name" value="Ser/Thr_kinase_AS"/>
</dbReference>
<name>A0A1T4YHP9_9BACT</name>
<dbReference type="SMART" id="SM00220">
    <property type="entry name" value="S_TKc"/>
    <property type="match status" value="1"/>
</dbReference>
<dbReference type="OrthoDB" id="256096at2"/>
<dbReference type="Gene3D" id="1.10.510.10">
    <property type="entry name" value="Transferase(Phosphotransferase) domain 1"/>
    <property type="match status" value="1"/>
</dbReference>
<keyword evidence="8" id="KW-0723">Serine/threonine-protein kinase</keyword>
<proteinExistence type="predicted"/>
<dbReference type="EMBL" id="FUYE01000011">
    <property type="protein sequence ID" value="SKB01233.1"/>
    <property type="molecule type" value="Genomic_DNA"/>
</dbReference>
<evidence type="ECO:0000256" key="5">
    <source>
        <dbReference type="PROSITE-ProRule" id="PRU10141"/>
    </source>
</evidence>
<dbReference type="InterPro" id="IPR017441">
    <property type="entry name" value="Protein_kinase_ATP_BS"/>
</dbReference>
<feature type="region of interest" description="Disordered" evidence="6">
    <location>
        <begin position="1154"/>
        <end position="1179"/>
    </location>
</feature>
<dbReference type="InterPro" id="IPR000719">
    <property type="entry name" value="Prot_kinase_dom"/>
</dbReference>
<evidence type="ECO:0000256" key="4">
    <source>
        <dbReference type="ARBA" id="ARBA00022840"/>
    </source>
</evidence>
<gene>
    <name evidence="8" type="ORF">SAMN02745166_03340</name>
</gene>
<dbReference type="SUPFAM" id="SSF48452">
    <property type="entry name" value="TPR-like"/>
    <property type="match status" value="1"/>
</dbReference>
<dbReference type="RefSeq" id="WP_078814521.1">
    <property type="nucleotide sequence ID" value="NZ_FUYE01000011.1"/>
</dbReference>
<dbReference type="Gene3D" id="3.30.200.20">
    <property type="entry name" value="Phosphorylase Kinase, domain 1"/>
    <property type="match status" value="1"/>
</dbReference>
<dbReference type="Gene3D" id="1.25.40.10">
    <property type="entry name" value="Tetratricopeptide repeat domain"/>
    <property type="match status" value="1"/>
</dbReference>
<dbReference type="GO" id="GO:0004674">
    <property type="term" value="F:protein serine/threonine kinase activity"/>
    <property type="evidence" value="ECO:0007669"/>
    <property type="project" value="UniProtKB-KW"/>
</dbReference>
<keyword evidence="9" id="KW-1185">Reference proteome</keyword>
<evidence type="ECO:0000256" key="3">
    <source>
        <dbReference type="ARBA" id="ARBA00022777"/>
    </source>
</evidence>
<organism evidence="8 9">
    <name type="scientific">Prosthecobacter debontii</name>
    <dbReference type="NCBI Taxonomy" id="48467"/>
    <lineage>
        <taxon>Bacteria</taxon>
        <taxon>Pseudomonadati</taxon>
        <taxon>Verrucomicrobiota</taxon>
        <taxon>Verrucomicrobiia</taxon>
        <taxon>Verrucomicrobiales</taxon>
        <taxon>Verrucomicrobiaceae</taxon>
        <taxon>Prosthecobacter</taxon>
    </lineage>
</organism>
<keyword evidence="2 5" id="KW-0547">Nucleotide-binding</keyword>
<dbReference type="SUPFAM" id="SSF56112">
    <property type="entry name" value="Protein kinase-like (PK-like)"/>
    <property type="match status" value="1"/>
</dbReference>
<evidence type="ECO:0000256" key="2">
    <source>
        <dbReference type="ARBA" id="ARBA00022741"/>
    </source>
</evidence>
<dbReference type="PROSITE" id="PS00108">
    <property type="entry name" value="PROTEIN_KINASE_ST"/>
    <property type="match status" value="1"/>
</dbReference>
<dbReference type="InterPro" id="IPR011990">
    <property type="entry name" value="TPR-like_helical_dom_sf"/>
</dbReference>
<dbReference type="InterPro" id="IPR011009">
    <property type="entry name" value="Kinase-like_dom_sf"/>
</dbReference>
<dbReference type="STRING" id="48467.SAMN02745166_03340"/>
<dbReference type="GO" id="GO:0005524">
    <property type="term" value="F:ATP binding"/>
    <property type="evidence" value="ECO:0007669"/>
    <property type="project" value="UniProtKB-UniRule"/>
</dbReference>
<keyword evidence="1" id="KW-0808">Transferase</keyword>
<feature type="domain" description="Protein kinase" evidence="7">
    <location>
        <begin position="52"/>
        <end position="315"/>
    </location>
</feature>
<sequence>MSPGPSDLDDDEVPSFQAIIENSLNEENLPTASWYGPEMLPRAVVMQHLPHYERWEFLGAGGMGIVYKAWHRELMRWAAIKFLIPRQASSPRALARFQNEAAVLARLHHANIVPVHDFGSEGDVAWLVMEYVDGIPLALWAKQAVRKPIETAQMLAKIARAVGVAHAAGIVHRDLKPGNILVVDNEPVLLDFGLAQHAAWQHDTRLTEAGELAGTVAYLAPEQVDPTLGEPSPATDVHACGVMLFELLAGRLPRSGLASQIITRLHEDKQPPRLGSAVKSVRKELDAICWRSMQRIPEDRYANGTSLAEDLERFLDGRPVRARNPDWLETAYLTVRRYPWLIAAASVALFAMVIAVWSIRRMEWSKERASLLSEIHHQLASPDWTSERLALTEKNLSKMKTLDTVFGRYLTESLINRTHAEVVRLMDEPRLSEQERDQVGEFIAVLKSKKYPEAEALAQDWAARDLAWETIGSFNAISGQGMAPNVLRRGGWKMLSDGIHAVPKSSGQTWSSLLGVQKVEGAIEIEVEFGPHWQQSKACGINLLIPALKDVRFFVYQAERFANLLPTFENPQKEMVMAISVEDAPVTYMLLPPEVQKSSHLVMRGRYENGDMQMSLNGGDLLHFTSVFDLARPLTNTSFSIVLPSETSLHRVELRRRNMTVPASPFAKADDLVSAGHPEEAIKIYEKYLNRASVQTECRFKYAACLDSLGRPVDAIQVWQQVAEESQEPWKSFAMYELWRCQLSQGDMESANAWFDLLMATRLPQIVAMGIPTAERLLLNQHYLPFTRSLNCLRLLPNQIEDIDRAVRVQKFLGADDREIAVRVAMAFHFAERDNQARQYFSRAISAIRPSTVLPQAEAELTLSCLDQWASVGASDGDEIFQVSLKAWLEAVRGRPVPYRAIPQLEDLRRRLRRGVVLKPPHLELLNGLISAPDVLARHRIEACLMAGEIEKDPVRQQAVWKQAAELLQLKEVVQDYSQQKLHVEFVARSLARGWTPNQTIEWMAAVLGKTRPLVQKERWAGPLIGSLSGEEFARAFNRVLHTERGRQFAHDYILRSRLARDLAKEAFQMVLVAIFSEGTGERIEDPLVTKNAELLVRAFCNHQLSEVSLMQFHILWSGIKTPATWDVLIENLDPGFKESLAALLAKRYQKLGKSEESAEFTRLSEKEKPAPKTTQVSQ</sequence>
<evidence type="ECO:0000256" key="6">
    <source>
        <dbReference type="SAM" id="MobiDB-lite"/>
    </source>
</evidence>
<keyword evidence="3 8" id="KW-0418">Kinase</keyword>
<protein>
    <submittedName>
        <fullName evidence="8">Serine/threonine protein kinase</fullName>
    </submittedName>
</protein>
<evidence type="ECO:0000313" key="8">
    <source>
        <dbReference type="EMBL" id="SKB01233.1"/>
    </source>
</evidence>